<dbReference type="Gene3D" id="3.30.160.20">
    <property type="match status" value="1"/>
</dbReference>
<sequence>MLLNADYLSNSASPSIFSQYSKGNIVLIQMVIQFISNHTLINNGCRKNGCGRGENKSRGQGQGKEQKEYVLLPELGSLLKIKSLEAISYFPLLIEKHEIVYISLITAVYGDVMKIPPIQKQTKETDF</sequence>
<comment type="caution">
    <text evidence="1">The sequence shown here is derived from an EMBL/GenBank/DDBJ whole genome shotgun (WGS) entry which is preliminary data.</text>
</comment>
<protein>
    <submittedName>
        <fullName evidence="1">Uncharacterized protein</fullName>
    </submittedName>
</protein>
<reference evidence="1" key="1">
    <citation type="submission" date="2020-08" db="EMBL/GenBank/DDBJ databases">
        <title>Multicomponent nature underlies the extraordinary mechanical properties of spider dragline silk.</title>
        <authorList>
            <person name="Kono N."/>
            <person name="Nakamura H."/>
            <person name="Mori M."/>
            <person name="Yoshida Y."/>
            <person name="Ohtoshi R."/>
            <person name="Malay A.D."/>
            <person name="Moran D.A.P."/>
            <person name="Tomita M."/>
            <person name="Numata K."/>
            <person name="Arakawa K."/>
        </authorList>
    </citation>
    <scope>NUCLEOTIDE SEQUENCE</scope>
</reference>
<evidence type="ECO:0000313" key="1">
    <source>
        <dbReference type="EMBL" id="GFT71787.1"/>
    </source>
</evidence>
<accession>A0A8X6PHP4</accession>
<dbReference type="EMBL" id="BMAW01070106">
    <property type="protein sequence ID" value="GFT71787.1"/>
    <property type="molecule type" value="Genomic_DNA"/>
</dbReference>
<dbReference type="Proteomes" id="UP000887013">
    <property type="component" value="Unassembled WGS sequence"/>
</dbReference>
<organism evidence="1 2">
    <name type="scientific">Nephila pilipes</name>
    <name type="common">Giant wood spider</name>
    <name type="synonym">Nephila maculata</name>
    <dbReference type="NCBI Taxonomy" id="299642"/>
    <lineage>
        <taxon>Eukaryota</taxon>
        <taxon>Metazoa</taxon>
        <taxon>Ecdysozoa</taxon>
        <taxon>Arthropoda</taxon>
        <taxon>Chelicerata</taxon>
        <taxon>Arachnida</taxon>
        <taxon>Araneae</taxon>
        <taxon>Araneomorphae</taxon>
        <taxon>Entelegynae</taxon>
        <taxon>Araneoidea</taxon>
        <taxon>Nephilidae</taxon>
        <taxon>Nephila</taxon>
    </lineage>
</organism>
<evidence type="ECO:0000313" key="2">
    <source>
        <dbReference type="Proteomes" id="UP000887013"/>
    </source>
</evidence>
<keyword evidence="2" id="KW-1185">Reference proteome</keyword>
<proteinExistence type="predicted"/>
<name>A0A8X6PHP4_NEPPI</name>
<dbReference type="AlphaFoldDB" id="A0A8X6PHP4"/>
<gene>
    <name evidence="1" type="ORF">NPIL_437671</name>
</gene>